<dbReference type="Proteomes" id="UP000220841">
    <property type="component" value="Unassembled WGS sequence"/>
</dbReference>
<accession>A0A2A8HCH2</accession>
<dbReference type="SUPFAM" id="SSF51735">
    <property type="entry name" value="NAD(P)-binding Rossmann-fold domains"/>
    <property type="match status" value="1"/>
</dbReference>
<organism evidence="3 4">
    <name type="scientific">Bacillus toyonensis</name>
    <dbReference type="NCBI Taxonomy" id="155322"/>
    <lineage>
        <taxon>Bacteria</taxon>
        <taxon>Bacillati</taxon>
        <taxon>Bacillota</taxon>
        <taxon>Bacilli</taxon>
        <taxon>Bacillales</taxon>
        <taxon>Bacillaceae</taxon>
        <taxon>Bacillus</taxon>
        <taxon>Bacillus cereus group</taxon>
    </lineage>
</organism>
<dbReference type="InterPro" id="IPR020904">
    <property type="entry name" value="Sc_DH/Rdtase_CS"/>
</dbReference>
<keyword evidence="2" id="KW-0560">Oxidoreductase</keyword>
<dbReference type="EMBL" id="NUBY01000097">
    <property type="protein sequence ID" value="PEQ03368.1"/>
    <property type="molecule type" value="Genomic_DNA"/>
</dbReference>
<sequence length="256" mass="28366">MIFLEFKEKYVVITGAAGKIGRRMAEEFAKRGAYLIILDLNKEALCELKKKLNATYPHPVITGQTDIRDPEQIKRAFENIRKEVNSVDILINNAGVNNFSPALQITEDIWNDIIDVNLKGAFFVSQQCATAMVAGKGGVIINIASQHGVVGNINRAAYCASKAGLINLTRALSVEWAKFNIRVNSISPTFVHDETDSLNNQYLTSTTFKREFMSKIPLRRYAKPEDVVNAALYLASNMANMITGHNLVIDGGWTAI</sequence>
<protein>
    <submittedName>
        <fullName evidence="3">2-deoxy-D-gluconate 3-dehydrogenase</fullName>
    </submittedName>
</protein>
<evidence type="ECO:0000256" key="1">
    <source>
        <dbReference type="ARBA" id="ARBA00006484"/>
    </source>
</evidence>
<comment type="similarity">
    <text evidence="1">Belongs to the short-chain dehydrogenases/reductases (SDR) family.</text>
</comment>
<evidence type="ECO:0000313" key="4">
    <source>
        <dbReference type="Proteomes" id="UP000220841"/>
    </source>
</evidence>
<dbReference type="PANTHER" id="PTHR42760">
    <property type="entry name" value="SHORT-CHAIN DEHYDROGENASES/REDUCTASES FAMILY MEMBER"/>
    <property type="match status" value="1"/>
</dbReference>
<dbReference type="GO" id="GO:0008206">
    <property type="term" value="P:bile acid metabolic process"/>
    <property type="evidence" value="ECO:0007669"/>
    <property type="project" value="UniProtKB-ARBA"/>
</dbReference>
<dbReference type="FunFam" id="3.40.50.720:FF:000084">
    <property type="entry name" value="Short-chain dehydrogenase reductase"/>
    <property type="match status" value="1"/>
</dbReference>
<comment type="caution">
    <text evidence="3">The sequence shown here is derived from an EMBL/GenBank/DDBJ whole genome shotgun (WGS) entry which is preliminary data.</text>
</comment>
<dbReference type="PANTHER" id="PTHR42760:SF40">
    <property type="entry name" value="3-OXOACYL-[ACYL-CARRIER-PROTEIN] REDUCTASE, CHLOROPLASTIC"/>
    <property type="match status" value="1"/>
</dbReference>
<dbReference type="NCBIfam" id="NF005559">
    <property type="entry name" value="PRK07231.1"/>
    <property type="match status" value="1"/>
</dbReference>
<dbReference type="PRINTS" id="PR00081">
    <property type="entry name" value="GDHRDH"/>
</dbReference>
<reference evidence="3 4" key="1">
    <citation type="submission" date="2017-09" db="EMBL/GenBank/DDBJ databases">
        <title>Large-scale bioinformatics analysis of Bacillus genomes uncovers conserved roles of natural products in bacterial physiology.</title>
        <authorList>
            <consortium name="Agbiome Team Llc"/>
            <person name="Bleich R.M."/>
            <person name="Grubbs K.J."/>
            <person name="Santa Maria K.C."/>
            <person name="Allen S.E."/>
            <person name="Farag S."/>
            <person name="Shank E.A."/>
            <person name="Bowers A."/>
        </authorList>
    </citation>
    <scope>NUCLEOTIDE SEQUENCE [LARGE SCALE GENOMIC DNA]</scope>
    <source>
        <strain evidence="3 4">AFS021349</strain>
    </source>
</reference>
<dbReference type="GO" id="GO:0016616">
    <property type="term" value="F:oxidoreductase activity, acting on the CH-OH group of donors, NAD or NADP as acceptor"/>
    <property type="evidence" value="ECO:0007669"/>
    <property type="project" value="TreeGrafter"/>
</dbReference>
<evidence type="ECO:0000256" key="2">
    <source>
        <dbReference type="ARBA" id="ARBA00023002"/>
    </source>
</evidence>
<proteinExistence type="inferred from homology"/>
<dbReference type="InterPro" id="IPR036291">
    <property type="entry name" value="NAD(P)-bd_dom_sf"/>
</dbReference>
<dbReference type="PRINTS" id="PR00080">
    <property type="entry name" value="SDRFAMILY"/>
</dbReference>
<dbReference type="Pfam" id="PF13561">
    <property type="entry name" value="adh_short_C2"/>
    <property type="match status" value="1"/>
</dbReference>
<dbReference type="GO" id="GO:0030497">
    <property type="term" value="P:fatty acid elongation"/>
    <property type="evidence" value="ECO:0007669"/>
    <property type="project" value="TreeGrafter"/>
</dbReference>
<dbReference type="Gene3D" id="3.40.50.720">
    <property type="entry name" value="NAD(P)-binding Rossmann-like Domain"/>
    <property type="match status" value="1"/>
</dbReference>
<dbReference type="AlphaFoldDB" id="A0A2A8HCH2"/>
<dbReference type="CDD" id="cd05233">
    <property type="entry name" value="SDR_c"/>
    <property type="match status" value="1"/>
</dbReference>
<gene>
    <name evidence="3" type="ORF">CN585_18390</name>
</gene>
<dbReference type="InterPro" id="IPR002347">
    <property type="entry name" value="SDR_fam"/>
</dbReference>
<evidence type="ECO:0000313" key="3">
    <source>
        <dbReference type="EMBL" id="PEQ03368.1"/>
    </source>
</evidence>
<dbReference type="PROSITE" id="PS00061">
    <property type="entry name" value="ADH_SHORT"/>
    <property type="match status" value="1"/>
</dbReference>
<name>A0A2A8HCH2_9BACI</name>